<gene>
    <name evidence="2" type="ORF">PoB_005676100</name>
</gene>
<reference evidence="2 3" key="1">
    <citation type="journal article" date="2021" name="Elife">
        <title>Chloroplast acquisition without the gene transfer in kleptoplastic sea slugs, Plakobranchus ocellatus.</title>
        <authorList>
            <person name="Maeda T."/>
            <person name="Takahashi S."/>
            <person name="Yoshida T."/>
            <person name="Shimamura S."/>
            <person name="Takaki Y."/>
            <person name="Nagai Y."/>
            <person name="Toyoda A."/>
            <person name="Suzuki Y."/>
            <person name="Arimoto A."/>
            <person name="Ishii H."/>
            <person name="Satoh N."/>
            <person name="Nishiyama T."/>
            <person name="Hasebe M."/>
            <person name="Maruyama T."/>
            <person name="Minagawa J."/>
            <person name="Obokata J."/>
            <person name="Shigenobu S."/>
        </authorList>
    </citation>
    <scope>NUCLEOTIDE SEQUENCE [LARGE SCALE GENOMIC DNA]</scope>
</reference>
<sequence length="95" mass="10900">MVALGPIRPKTRQSVAQWIDARLENCRDPRALVRAPPPASRPDRRPESPRSPFCVLAIHKIQHRPKTLRMSESKLKLHTRVVLKLDLYVNSSSKE</sequence>
<comment type="caution">
    <text evidence="2">The sequence shown here is derived from an EMBL/GenBank/DDBJ whole genome shotgun (WGS) entry which is preliminary data.</text>
</comment>
<protein>
    <submittedName>
        <fullName evidence="2">Uncharacterized protein</fullName>
    </submittedName>
</protein>
<evidence type="ECO:0000256" key="1">
    <source>
        <dbReference type="SAM" id="MobiDB-lite"/>
    </source>
</evidence>
<organism evidence="2 3">
    <name type="scientific">Plakobranchus ocellatus</name>
    <dbReference type="NCBI Taxonomy" id="259542"/>
    <lineage>
        <taxon>Eukaryota</taxon>
        <taxon>Metazoa</taxon>
        <taxon>Spiralia</taxon>
        <taxon>Lophotrochozoa</taxon>
        <taxon>Mollusca</taxon>
        <taxon>Gastropoda</taxon>
        <taxon>Heterobranchia</taxon>
        <taxon>Euthyneura</taxon>
        <taxon>Panpulmonata</taxon>
        <taxon>Sacoglossa</taxon>
        <taxon>Placobranchoidea</taxon>
        <taxon>Plakobranchidae</taxon>
        <taxon>Plakobranchus</taxon>
    </lineage>
</organism>
<name>A0AAV4CFV0_9GAST</name>
<keyword evidence="3" id="KW-1185">Reference proteome</keyword>
<evidence type="ECO:0000313" key="2">
    <source>
        <dbReference type="EMBL" id="GFO30256.1"/>
    </source>
</evidence>
<dbReference type="Proteomes" id="UP000735302">
    <property type="component" value="Unassembled WGS sequence"/>
</dbReference>
<dbReference type="EMBL" id="BLXT01006232">
    <property type="protein sequence ID" value="GFO30256.1"/>
    <property type="molecule type" value="Genomic_DNA"/>
</dbReference>
<proteinExistence type="predicted"/>
<dbReference type="AlphaFoldDB" id="A0AAV4CFV0"/>
<feature type="region of interest" description="Disordered" evidence="1">
    <location>
        <begin position="29"/>
        <end position="51"/>
    </location>
</feature>
<accession>A0AAV4CFV0</accession>
<evidence type="ECO:0000313" key="3">
    <source>
        <dbReference type="Proteomes" id="UP000735302"/>
    </source>
</evidence>